<evidence type="ECO:0000256" key="2">
    <source>
        <dbReference type="ARBA" id="ARBA00006275"/>
    </source>
</evidence>
<dbReference type="AlphaFoldDB" id="A0A9X2BAW7"/>
<dbReference type="InterPro" id="IPR011990">
    <property type="entry name" value="TPR-like_helical_dom_sf"/>
</dbReference>
<dbReference type="PROSITE" id="PS51257">
    <property type="entry name" value="PROKAR_LIPOPROTEIN"/>
    <property type="match status" value="1"/>
</dbReference>
<comment type="subcellular location">
    <subcellularLocation>
        <location evidence="1">Cell outer membrane</location>
    </subcellularLocation>
</comment>
<organism evidence="7 8">
    <name type="scientific">Mucilaginibacter straminoryzae</name>
    <dbReference type="NCBI Taxonomy" id="2932774"/>
    <lineage>
        <taxon>Bacteria</taxon>
        <taxon>Pseudomonadati</taxon>
        <taxon>Bacteroidota</taxon>
        <taxon>Sphingobacteriia</taxon>
        <taxon>Sphingobacteriales</taxon>
        <taxon>Sphingobacteriaceae</taxon>
        <taxon>Mucilaginibacter</taxon>
    </lineage>
</organism>
<name>A0A9X2BAW7_9SPHI</name>
<dbReference type="GO" id="GO:0009279">
    <property type="term" value="C:cell outer membrane"/>
    <property type="evidence" value="ECO:0007669"/>
    <property type="project" value="UniProtKB-SubCell"/>
</dbReference>
<sequence length="573" mass="64802">MKTLKYLLFGLVLLAFSCKKETDKFLTKYPLDQMTDDTYWTSENNVRTFAYGFYTNYFPGYASGFDLSWGGYFSGETLNDDFAPTTPAAFTKNVPTSGGGWSFTYIRKANLMLDRIKRVPMSAEAQKHWAGIARFFRGMEYASKVKSFGDYPWYGQVLSETDEKALYKPRDPRTLVMDSVLADFNYAAANVRVSDGDVSTKGLLVNRYVVLAFMSRVFLFEGTWQKYQANNGTKAAEYLTAAKWAANEIITKGPYSVAADYRKIFNSLDLSANPEIIMYRKYQQGLLTHSLNSYVNKEPQTGASKNAIDSYLASDGLPISISPLYKGDKTITDVMTNRDPRINATFVTQLRLNGIASNYSTSGYAVQKFLNDDIKDLTNGNSNLNDTQAPVIRYGEVLMNYAEASAELGTLTQADLDLTINKLRQRSGYTTKLPNLQLVGNLPAVNGVTYDDPKRDATVSPILWEIRRERRTELMMEGFRNSDLRRWKKYDYIDTQRNPDINLGAWINKADWAKTLSVTLQNNATVGYIVPAPKPETQRLFTDPKVYLNPLPLDQIKLYQDHGVTLTQNPGWQ</sequence>
<dbReference type="Proteomes" id="UP001139450">
    <property type="component" value="Unassembled WGS sequence"/>
</dbReference>
<dbReference type="Gene3D" id="1.25.40.390">
    <property type="match status" value="1"/>
</dbReference>
<evidence type="ECO:0000256" key="5">
    <source>
        <dbReference type="ARBA" id="ARBA00023237"/>
    </source>
</evidence>
<feature type="domain" description="RagB/SusD" evidence="6">
    <location>
        <begin position="302"/>
        <end position="572"/>
    </location>
</feature>
<evidence type="ECO:0000256" key="3">
    <source>
        <dbReference type="ARBA" id="ARBA00022729"/>
    </source>
</evidence>
<evidence type="ECO:0000256" key="1">
    <source>
        <dbReference type="ARBA" id="ARBA00004442"/>
    </source>
</evidence>
<keyword evidence="5" id="KW-0998">Cell outer membrane</keyword>
<comment type="caution">
    <text evidence="7">The sequence shown here is derived from an EMBL/GenBank/DDBJ whole genome shotgun (WGS) entry which is preliminary data.</text>
</comment>
<keyword evidence="8" id="KW-1185">Reference proteome</keyword>
<dbReference type="InterPro" id="IPR012944">
    <property type="entry name" value="SusD_RagB_dom"/>
</dbReference>
<dbReference type="SUPFAM" id="SSF48452">
    <property type="entry name" value="TPR-like"/>
    <property type="match status" value="1"/>
</dbReference>
<protein>
    <submittedName>
        <fullName evidence="7">RagB/SusD family nutrient uptake outer membrane protein</fullName>
    </submittedName>
</protein>
<evidence type="ECO:0000256" key="4">
    <source>
        <dbReference type="ARBA" id="ARBA00023136"/>
    </source>
</evidence>
<dbReference type="RefSeq" id="WP_245129066.1">
    <property type="nucleotide sequence ID" value="NZ_JALJEJ010000002.1"/>
</dbReference>
<evidence type="ECO:0000259" key="6">
    <source>
        <dbReference type="Pfam" id="PF07980"/>
    </source>
</evidence>
<keyword evidence="3" id="KW-0732">Signal</keyword>
<gene>
    <name evidence="7" type="ORF">MUY27_05925</name>
</gene>
<comment type="similarity">
    <text evidence="2">Belongs to the SusD family.</text>
</comment>
<dbReference type="EMBL" id="JALJEJ010000002">
    <property type="protein sequence ID" value="MCJ8209237.1"/>
    <property type="molecule type" value="Genomic_DNA"/>
</dbReference>
<accession>A0A9X2BAW7</accession>
<keyword evidence="4" id="KW-0472">Membrane</keyword>
<dbReference type="Pfam" id="PF07980">
    <property type="entry name" value="SusD_RagB"/>
    <property type="match status" value="1"/>
</dbReference>
<reference evidence="7" key="1">
    <citation type="submission" date="2022-04" db="EMBL/GenBank/DDBJ databases">
        <title>Mucilaginibacter sp. RS28 isolated from freshwater.</title>
        <authorList>
            <person name="Ko S.-R."/>
        </authorList>
    </citation>
    <scope>NUCLEOTIDE SEQUENCE</scope>
    <source>
        <strain evidence="7">RS28</strain>
    </source>
</reference>
<evidence type="ECO:0000313" key="7">
    <source>
        <dbReference type="EMBL" id="MCJ8209237.1"/>
    </source>
</evidence>
<proteinExistence type="inferred from homology"/>
<evidence type="ECO:0000313" key="8">
    <source>
        <dbReference type="Proteomes" id="UP001139450"/>
    </source>
</evidence>